<keyword evidence="5" id="KW-0325">Glycoprotein</keyword>
<dbReference type="InterPro" id="IPR003406">
    <property type="entry name" value="Glyco_trans_14"/>
</dbReference>
<comment type="subcellular location">
    <subcellularLocation>
        <location evidence="1">Membrane</location>
        <topology evidence="1">Single-pass type II membrane protein</topology>
    </subcellularLocation>
</comment>
<dbReference type="STRING" id="4081.A0A3Q7EF67"/>
<dbReference type="Gramene" id="Solyc01g058675.1.1">
    <property type="protein sequence ID" value="Solyc01g058675.1.1"/>
    <property type="gene ID" value="Solyc01g058675.1"/>
</dbReference>
<sequence length="80" mass="8828">MAAIQFTKTATLVLAGSVCDTSKIHNCIPDEHYGQTLLAHVGLECEITWRTVTHTAWVILSSKEHHGKDDKLSNVTPMLI</sequence>
<evidence type="ECO:0000313" key="6">
    <source>
        <dbReference type="EnsemblPlants" id="Solyc01g058675.1.1"/>
    </source>
</evidence>
<name>A0A3Q7EF67_SOLLC</name>
<evidence type="ECO:0000256" key="2">
    <source>
        <dbReference type="ARBA" id="ARBA00022676"/>
    </source>
</evidence>
<accession>A0A3Q7EF67</accession>
<dbReference type="InParanoid" id="A0A3Q7EF67"/>
<keyword evidence="2" id="KW-0328">Glycosyltransferase</keyword>
<dbReference type="EnsemblPlants" id="Solyc01g058675.1.1">
    <property type="protein sequence ID" value="Solyc01g058675.1.1"/>
    <property type="gene ID" value="Solyc01g058675.1"/>
</dbReference>
<keyword evidence="3" id="KW-0808">Transferase</keyword>
<protein>
    <submittedName>
        <fullName evidence="6">Uncharacterized protein</fullName>
    </submittedName>
</protein>
<reference evidence="6" key="1">
    <citation type="journal article" date="2012" name="Nature">
        <title>The tomato genome sequence provides insights into fleshy fruit evolution.</title>
        <authorList>
            <consortium name="Tomato Genome Consortium"/>
        </authorList>
    </citation>
    <scope>NUCLEOTIDE SEQUENCE [LARGE SCALE GENOMIC DNA]</scope>
    <source>
        <strain evidence="6">cv. Heinz 1706</strain>
    </source>
</reference>
<evidence type="ECO:0000256" key="3">
    <source>
        <dbReference type="ARBA" id="ARBA00022679"/>
    </source>
</evidence>
<dbReference type="AlphaFoldDB" id="A0A3Q7EF67"/>
<evidence type="ECO:0000313" key="7">
    <source>
        <dbReference type="Proteomes" id="UP000004994"/>
    </source>
</evidence>
<dbReference type="GO" id="GO:0016020">
    <property type="term" value="C:membrane"/>
    <property type="evidence" value="ECO:0007669"/>
    <property type="project" value="UniProtKB-SubCell"/>
</dbReference>
<keyword evidence="4" id="KW-0472">Membrane</keyword>
<organism evidence="6">
    <name type="scientific">Solanum lycopersicum</name>
    <name type="common">Tomato</name>
    <name type="synonym">Lycopersicon esculentum</name>
    <dbReference type="NCBI Taxonomy" id="4081"/>
    <lineage>
        <taxon>Eukaryota</taxon>
        <taxon>Viridiplantae</taxon>
        <taxon>Streptophyta</taxon>
        <taxon>Embryophyta</taxon>
        <taxon>Tracheophyta</taxon>
        <taxon>Spermatophyta</taxon>
        <taxon>Magnoliopsida</taxon>
        <taxon>eudicotyledons</taxon>
        <taxon>Gunneridae</taxon>
        <taxon>Pentapetalae</taxon>
        <taxon>asterids</taxon>
        <taxon>lamiids</taxon>
        <taxon>Solanales</taxon>
        <taxon>Solanaceae</taxon>
        <taxon>Solanoideae</taxon>
        <taxon>Solaneae</taxon>
        <taxon>Solanum</taxon>
        <taxon>Solanum subgen. Lycopersicon</taxon>
    </lineage>
</organism>
<evidence type="ECO:0000256" key="5">
    <source>
        <dbReference type="ARBA" id="ARBA00023180"/>
    </source>
</evidence>
<dbReference type="GO" id="GO:0016757">
    <property type="term" value="F:glycosyltransferase activity"/>
    <property type="evidence" value="ECO:0007669"/>
    <property type="project" value="UniProtKB-KW"/>
</dbReference>
<evidence type="ECO:0000256" key="4">
    <source>
        <dbReference type="ARBA" id="ARBA00023136"/>
    </source>
</evidence>
<reference evidence="6" key="2">
    <citation type="submission" date="2019-01" db="UniProtKB">
        <authorList>
            <consortium name="EnsemblPlants"/>
        </authorList>
    </citation>
    <scope>IDENTIFICATION</scope>
    <source>
        <strain evidence="6">cv. Heinz 1706</strain>
    </source>
</reference>
<dbReference type="Proteomes" id="UP000004994">
    <property type="component" value="Chromosome 1"/>
</dbReference>
<proteinExistence type="predicted"/>
<keyword evidence="7" id="KW-1185">Reference proteome</keyword>
<evidence type="ECO:0000256" key="1">
    <source>
        <dbReference type="ARBA" id="ARBA00004606"/>
    </source>
</evidence>
<dbReference type="Pfam" id="PF02485">
    <property type="entry name" value="Branch"/>
    <property type="match status" value="1"/>
</dbReference>